<keyword evidence="3" id="KW-1185">Reference proteome</keyword>
<name>A0A512RFZ3_9BACT</name>
<accession>A0A512RFZ3</accession>
<dbReference type="SMART" id="SM00327">
    <property type="entry name" value="VWA"/>
    <property type="match status" value="1"/>
</dbReference>
<comment type="caution">
    <text evidence="2">The sequence shown here is derived from an EMBL/GenBank/DDBJ whole genome shotgun (WGS) entry which is preliminary data.</text>
</comment>
<gene>
    <name evidence="2" type="ORF">CCY01nite_08860</name>
</gene>
<dbReference type="Pfam" id="PF12450">
    <property type="entry name" value="vWF_A"/>
    <property type="match status" value="1"/>
</dbReference>
<proteinExistence type="predicted"/>
<dbReference type="AlphaFoldDB" id="A0A512RFZ3"/>
<evidence type="ECO:0000313" key="3">
    <source>
        <dbReference type="Proteomes" id="UP000321436"/>
    </source>
</evidence>
<dbReference type="EMBL" id="BKAU01000001">
    <property type="protein sequence ID" value="GEP94626.1"/>
    <property type="molecule type" value="Genomic_DNA"/>
</dbReference>
<dbReference type="Pfam" id="PF12034">
    <property type="entry name" value="YfbK_C"/>
    <property type="match status" value="1"/>
</dbReference>
<dbReference type="Gene3D" id="3.40.50.410">
    <property type="entry name" value="von Willebrand factor, type A domain"/>
    <property type="match status" value="1"/>
</dbReference>
<evidence type="ECO:0000259" key="1">
    <source>
        <dbReference type="PROSITE" id="PS50234"/>
    </source>
</evidence>
<dbReference type="InterPro" id="IPR022156">
    <property type="entry name" value="Uncharacterised_YfbK_N"/>
</dbReference>
<reference evidence="2 3" key="1">
    <citation type="submission" date="2019-07" db="EMBL/GenBank/DDBJ databases">
        <title>Whole genome shotgun sequence of Chitinophaga cymbidii NBRC 109752.</title>
        <authorList>
            <person name="Hosoyama A."/>
            <person name="Uohara A."/>
            <person name="Ohji S."/>
            <person name="Ichikawa N."/>
        </authorList>
    </citation>
    <scope>NUCLEOTIDE SEQUENCE [LARGE SCALE GENOMIC DNA]</scope>
    <source>
        <strain evidence="2 3">NBRC 109752</strain>
    </source>
</reference>
<dbReference type="Proteomes" id="UP000321436">
    <property type="component" value="Unassembled WGS sequence"/>
</dbReference>
<dbReference type="Pfam" id="PF00092">
    <property type="entry name" value="VWA"/>
    <property type="match status" value="1"/>
</dbReference>
<sequence length="610" mass="66755">MLCALIAFGASAQNKTYTGLVLDAAGNHPLPGARVLVKETSQGTVTDAVGRFQFTAPLDSFTLQVLFTGYQPVERRVSRADAEIRILMHAQQRALQEVVVTSYPVQRKVNMTGAMVTMSARPHSFVKAEDRYNTNDYSPINENIFHRVKRKPLSTFSSDVDRASYSQVRQMLNSGQLPPVDAVRVEELINYFDYAYAAPVNGDPVAIHTDLATCPWKKGHLLARIGLQGKQVPAADLPASNLVFLLDVSGSMYADNKLPLVKQAFKVLVQQLRPQDRVAVVVYAGAAGMVLPSTSGGHKMKIIDALESLTAGGSTAGGQGIQLAYKTAQEHFIPKGNNRVILATDGDFNVGPSSDGALQRIIEQEREKGIFLSVLGFGMGNYKDNKLETLADKGNGNYAYIDNFEEARRTFVTEFGGTLFTIAKDVKLQVEFNPKFVQAYRLVGYENRLLNDEDFNDDKKDAGDMGAGHTVTALYEIVPVNVPMPEGGGTDPLKYQETAAVKHNTATATEAFTVKMRYKEPDGKKSKLLEKVQSTRVVHFQQSPEDLRMAAAVAQFGMLLRNSQFSGSANYDHIIGLASGAKGRDAEGYRAEFIQLVKKAKLLQETIAAK</sequence>
<protein>
    <recommendedName>
        <fullName evidence="1">VWFA domain-containing protein</fullName>
    </recommendedName>
</protein>
<dbReference type="InterPro" id="IPR021908">
    <property type="entry name" value="YfbK_C"/>
</dbReference>
<dbReference type="SUPFAM" id="SSF49464">
    <property type="entry name" value="Carboxypeptidase regulatory domain-like"/>
    <property type="match status" value="1"/>
</dbReference>
<dbReference type="InterPro" id="IPR036465">
    <property type="entry name" value="vWFA_dom_sf"/>
</dbReference>
<dbReference type="Gene3D" id="2.60.40.1120">
    <property type="entry name" value="Carboxypeptidase-like, regulatory domain"/>
    <property type="match status" value="1"/>
</dbReference>
<dbReference type="PANTHER" id="PTHR10579:SF43">
    <property type="entry name" value="ZINC FINGER (C3HC4-TYPE RING FINGER) FAMILY PROTEIN"/>
    <property type="match status" value="1"/>
</dbReference>
<dbReference type="PROSITE" id="PS50234">
    <property type="entry name" value="VWFA"/>
    <property type="match status" value="1"/>
</dbReference>
<dbReference type="InterPro" id="IPR008969">
    <property type="entry name" value="CarboxyPept-like_regulatory"/>
</dbReference>
<dbReference type="InterPro" id="IPR002035">
    <property type="entry name" value="VWF_A"/>
</dbReference>
<dbReference type="SUPFAM" id="SSF53300">
    <property type="entry name" value="vWA-like"/>
    <property type="match status" value="1"/>
</dbReference>
<dbReference type="CDD" id="cd01465">
    <property type="entry name" value="vWA_subgroup"/>
    <property type="match status" value="1"/>
</dbReference>
<dbReference type="InterPro" id="IPR051266">
    <property type="entry name" value="CLCR"/>
</dbReference>
<feature type="domain" description="VWFA" evidence="1">
    <location>
        <begin position="241"/>
        <end position="415"/>
    </location>
</feature>
<dbReference type="PANTHER" id="PTHR10579">
    <property type="entry name" value="CALCIUM-ACTIVATED CHLORIDE CHANNEL REGULATOR"/>
    <property type="match status" value="1"/>
</dbReference>
<organism evidence="2 3">
    <name type="scientific">Chitinophaga cymbidii</name>
    <dbReference type="NCBI Taxonomy" id="1096750"/>
    <lineage>
        <taxon>Bacteria</taxon>
        <taxon>Pseudomonadati</taxon>
        <taxon>Bacteroidota</taxon>
        <taxon>Chitinophagia</taxon>
        <taxon>Chitinophagales</taxon>
        <taxon>Chitinophagaceae</taxon>
        <taxon>Chitinophaga</taxon>
    </lineage>
</organism>
<dbReference type="Pfam" id="PF13715">
    <property type="entry name" value="CarbopepD_reg_2"/>
    <property type="match status" value="1"/>
</dbReference>
<evidence type="ECO:0000313" key="2">
    <source>
        <dbReference type="EMBL" id="GEP94626.1"/>
    </source>
</evidence>